<evidence type="ECO:0000256" key="1">
    <source>
        <dbReference type="SAM" id="MobiDB-lite"/>
    </source>
</evidence>
<accession>A0AAD4DU97</accession>
<dbReference type="GeneID" id="64662453"/>
<dbReference type="Proteomes" id="UP001195769">
    <property type="component" value="Unassembled WGS sequence"/>
</dbReference>
<sequence>MARQHAWDYAFGDAIESIAQVWEARKTSDVASMFINQDSTTHQFLLLIKAITLFNAVQHEEAILLIKELLTAFLNVDPLVRRAVETYLHFQLGIKDFDSTRHDAAADHFATVPAALFPVDPGYIHVLLSKILSGSPTHDSTTTPAVFHTSTTIINALVWLRRDLVIHPAAPASHEAEPDDHRRHPASQIAPSEPLERPPHAHPLGRPSGSIVRPVVIVIDALDERGKAETRLRVLRILAGKLGVQQITKLPANFLIIVTSRPLHDIEAEL</sequence>
<dbReference type="EMBL" id="JABBWK010000085">
    <property type="protein sequence ID" value="KAG1894053.1"/>
    <property type="molecule type" value="Genomic_DNA"/>
</dbReference>
<evidence type="ECO:0000313" key="2">
    <source>
        <dbReference type="EMBL" id="KAG1894053.1"/>
    </source>
</evidence>
<feature type="region of interest" description="Disordered" evidence="1">
    <location>
        <begin position="172"/>
        <end position="207"/>
    </location>
</feature>
<keyword evidence="3" id="KW-1185">Reference proteome</keyword>
<comment type="caution">
    <text evidence="2">The sequence shown here is derived from an EMBL/GenBank/DDBJ whole genome shotgun (WGS) entry which is preliminary data.</text>
</comment>
<protein>
    <submittedName>
        <fullName evidence="2">Uncharacterized protein</fullName>
    </submittedName>
</protein>
<dbReference type="AlphaFoldDB" id="A0AAD4DU97"/>
<organism evidence="2 3">
    <name type="scientific">Suillus fuscotomentosus</name>
    <dbReference type="NCBI Taxonomy" id="1912939"/>
    <lineage>
        <taxon>Eukaryota</taxon>
        <taxon>Fungi</taxon>
        <taxon>Dikarya</taxon>
        <taxon>Basidiomycota</taxon>
        <taxon>Agaricomycotina</taxon>
        <taxon>Agaricomycetes</taxon>
        <taxon>Agaricomycetidae</taxon>
        <taxon>Boletales</taxon>
        <taxon>Suillineae</taxon>
        <taxon>Suillaceae</taxon>
        <taxon>Suillus</taxon>
    </lineage>
</organism>
<gene>
    <name evidence="2" type="ORF">F5891DRAFT_1195608</name>
</gene>
<dbReference type="RefSeq" id="XP_041219629.1">
    <property type="nucleotide sequence ID" value="XM_041368155.1"/>
</dbReference>
<evidence type="ECO:0000313" key="3">
    <source>
        <dbReference type="Proteomes" id="UP001195769"/>
    </source>
</evidence>
<reference evidence="2" key="1">
    <citation type="journal article" date="2020" name="New Phytol.">
        <title>Comparative genomics reveals dynamic genome evolution in host specialist ectomycorrhizal fungi.</title>
        <authorList>
            <person name="Lofgren L.A."/>
            <person name="Nguyen N.H."/>
            <person name="Vilgalys R."/>
            <person name="Ruytinx J."/>
            <person name="Liao H.L."/>
            <person name="Branco S."/>
            <person name="Kuo A."/>
            <person name="LaButti K."/>
            <person name="Lipzen A."/>
            <person name="Andreopoulos W."/>
            <person name="Pangilinan J."/>
            <person name="Riley R."/>
            <person name="Hundley H."/>
            <person name="Na H."/>
            <person name="Barry K."/>
            <person name="Grigoriev I.V."/>
            <person name="Stajich J.E."/>
            <person name="Kennedy P.G."/>
        </authorList>
    </citation>
    <scope>NUCLEOTIDE SEQUENCE</scope>
    <source>
        <strain evidence="2">FC203</strain>
    </source>
</reference>
<proteinExistence type="predicted"/>
<name>A0AAD4DU97_9AGAM</name>